<accession>A0ABN7AFG9</accession>
<evidence type="ECO:0000313" key="3">
    <source>
        <dbReference type="Proteomes" id="UP001307889"/>
    </source>
</evidence>
<name>A0ABN7AFG9_9HEMI</name>
<feature type="compositionally biased region" description="Basic and acidic residues" evidence="1">
    <location>
        <begin position="1"/>
        <end position="13"/>
    </location>
</feature>
<keyword evidence="3" id="KW-1185">Reference proteome</keyword>
<dbReference type="CDD" id="cd01670">
    <property type="entry name" value="Death"/>
    <property type="match status" value="1"/>
</dbReference>
<proteinExistence type="predicted"/>
<dbReference type="EMBL" id="AP028910">
    <property type="protein sequence ID" value="BES89987.1"/>
    <property type="molecule type" value="Genomic_DNA"/>
</dbReference>
<reference evidence="2 3" key="1">
    <citation type="submission" date="2023-09" db="EMBL/GenBank/DDBJ databases">
        <title>Nesidiocoris tenuis whole genome shotgun sequence.</title>
        <authorList>
            <person name="Shibata T."/>
            <person name="Shimoda M."/>
            <person name="Kobayashi T."/>
            <person name="Uehara T."/>
        </authorList>
    </citation>
    <scope>NUCLEOTIDE SEQUENCE [LARGE SCALE GENOMIC DNA]</scope>
    <source>
        <strain evidence="2 3">Japan</strain>
    </source>
</reference>
<feature type="compositionally biased region" description="Polar residues" evidence="1">
    <location>
        <begin position="22"/>
        <end position="49"/>
    </location>
</feature>
<feature type="compositionally biased region" description="Basic residues" evidence="1">
    <location>
        <begin position="53"/>
        <end position="62"/>
    </location>
</feature>
<protein>
    <recommendedName>
        <fullName evidence="4">Death domain-containing protein</fullName>
    </recommendedName>
</protein>
<organism evidence="2 3">
    <name type="scientific">Nesidiocoris tenuis</name>
    <dbReference type="NCBI Taxonomy" id="355587"/>
    <lineage>
        <taxon>Eukaryota</taxon>
        <taxon>Metazoa</taxon>
        <taxon>Ecdysozoa</taxon>
        <taxon>Arthropoda</taxon>
        <taxon>Hexapoda</taxon>
        <taxon>Insecta</taxon>
        <taxon>Pterygota</taxon>
        <taxon>Neoptera</taxon>
        <taxon>Paraneoptera</taxon>
        <taxon>Hemiptera</taxon>
        <taxon>Heteroptera</taxon>
        <taxon>Panheteroptera</taxon>
        <taxon>Cimicomorpha</taxon>
        <taxon>Miridae</taxon>
        <taxon>Dicyphina</taxon>
        <taxon>Nesidiocoris</taxon>
    </lineage>
</organism>
<evidence type="ECO:0000313" key="2">
    <source>
        <dbReference type="EMBL" id="BES89987.1"/>
    </source>
</evidence>
<evidence type="ECO:0000256" key="1">
    <source>
        <dbReference type="SAM" id="MobiDB-lite"/>
    </source>
</evidence>
<dbReference type="Gene3D" id="1.10.533.10">
    <property type="entry name" value="Death Domain, Fas"/>
    <property type="match status" value="1"/>
</dbReference>
<dbReference type="InterPro" id="IPR011029">
    <property type="entry name" value="DEATH-like_dom_sf"/>
</dbReference>
<evidence type="ECO:0008006" key="4">
    <source>
        <dbReference type="Google" id="ProtNLM"/>
    </source>
</evidence>
<feature type="region of interest" description="Disordered" evidence="1">
    <location>
        <begin position="1"/>
        <end position="69"/>
    </location>
</feature>
<dbReference type="Proteomes" id="UP001307889">
    <property type="component" value="Chromosome 2"/>
</dbReference>
<gene>
    <name evidence="2" type="ORF">NTJ_02794</name>
</gene>
<sequence>MDQAQRRETEKLGSTKGVPPDSFTSQEKTPFTFTQEESKKPNFTRSQSEGTKKTKTQSKKTPRTPPIQVTKFSHCNGIHIGSNYTMQNFHINGVTSSSKSADGMTEPVSAIPKEVLRCSEPVTDDDCQAVCPHVKCGWEILGQQLFFKQFNEIKSYLTGIDGKPNEEAVRLILIKWRHFSGIQAKVGRLCKVFQAANEIKAIKALAKRHGFVI</sequence>